<dbReference type="AlphaFoldDB" id="A0A7X9ILP3"/>
<reference evidence="1 2" key="1">
    <citation type="journal article" date="2020" name="Biotechnol. Biofuels">
        <title>New insights from the biogas microbiome by comprehensive genome-resolved metagenomics of nearly 1600 species originating from multiple anaerobic digesters.</title>
        <authorList>
            <person name="Campanaro S."/>
            <person name="Treu L."/>
            <person name="Rodriguez-R L.M."/>
            <person name="Kovalovszki A."/>
            <person name="Ziels R.M."/>
            <person name="Maus I."/>
            <person name="Zhu X."/>
            <person name="Kougias P.G."/>
            <person name="Basile A."/>
            <person name="Luo G."/>
            <person name="Schluter A."/>
            <person name="Konstantinidis K.T."/>
            <person name="Angelidaki I."/>
        </authorList>
    </citation>
    <scope>NUCLEOTIDE SEQUENCE [LARGE SCALE GENOMIC DNA]</scope>
    <source>
        <strain evidence="1">AS27yjCOA_65</strain>
    </source>
</reference>
<gene>
    <name evidence="1" type="ORF">GYA55_14980</name>
</gene>
<evidence type="ECO:0008006" key="3">
    <source>
        <dbReference type="Google" id="ProtNLM"/>
    </source>
</evidence>
<dbReference type="EMBL" id="JAAZON010000681">
    <property type="protein sequence ID" value="NMC64467.1"/>
    <property type="molecule type" value="Genomic_DNA"/>
</dbReference>
<name>A0A7X9ILP3_9DELT</name>
<comment type="caution">
    <text evidence="1">The sequence shown here is derived from an EMBL/GenBank/DDBJ whole genome shotgun (WGS) entry which is preliminary data.</text>
</comment>
<organism evidence="1 2">
    <name type="scientific">SAR324 cluster bacterium</name>
    <dbReference type="NCBI Taxonomy" id="2024889"/>
    <lineage>
        <taxon>Bacteria</taxon>
        <taxon>Deltaproteobacteria</taxon>
        <taxon>SAR324 cluster</taxon>
    </lineage>
</organism>
<protein>
    <recommendedName>
        <fullName evidence="3">YbjN domain-containing protein</fullName>
    </recommendedName>
</protein>
<evidence type="ECO:0000313" key="1">
    <source>
        <dbReference type="EMBL" id="NMC64467.1"/>
    </source>
</evidence>
<dbReference type="Proteomes" id="UP000524246">
    <property type="component" value="Unassembled WGS sequence"/>
</dbReference>
<sequence length="161" mass="17893">MTKAKKFAVPGIRQISGGKDPLRLVKDFIIRMGFDPDRCQREVTLDNARWMVPTGEDEELEVLLEGLRTKTETTIYMGVNIVTVPIRGAYDLLAAALEIADGLIGIKVSLVGHYLVLSASLGAADISVDDIEYHYKLIVAQRSWFRDALADELGWDELNIS</sequence>
<accession>A0A7X9ILP3</accession>
<proteinExistence type="predicted"/>
<evidence type="ECO:0000313" key="2">
    <source>
        <dbReference type="Proteomes" id="UP000524246"/>
    </source>
</evidence>